<feature type="transmembrane region" description="Helical" evidence="5">
    <location>
        <begin position="177"/>
        <end position="198"/>
    </location>
</feature>
<reference evidence="7" key="1">
    <citation type="journal article" date="2021" name="PeerJ">
        <title>Extensive microbial diversity within the chicken gut microbiome revealed by metagenomics and culture.</title>
        <authorList>
            <person name="Gilroy R."/>
            <person name="Ravi A."/>
            <person name="Getino M."/>
            <person name="Pursley I."/>
            <person name="Horton D.L."/>
            <person name="Alikhan N.F."/>
            <person name="Baker D."/>
            <person name="Gharbi K."/>
            <person name="Hall N."/>
            <person name="Watson M."/>
            <person name="Adriaenssens E.M."/>
            <person name="Foster-Nyarko E."/>
            <person name="Jarju S."/>
            <person name="Secka A."/>
            <person name="Antonio M."/>
            <person name="Oren A."/>
            <person name="Chaudhuri R.R."/>
            <person name="La Ragione R."/>
            <person name="Hildebrand F."/>
            <person name="Pallen M.J."/>
        </authorList>
    </citation>
    <scope>NUCLEOTIDE SEQUENCE</scope>
    <source>
        <strain evidence="7">811</strain>
    </source>
</reference>
<evidence type="ECO:0000256" key="2">
    <source>
        <dbReference type="ARBA" id="ARBA00022692"/>
    </source>
</evidence>
<keyword evidence="3 5" id="KW-1133">Transmembrane helix</keyword>
<evidence type="ECO:0000256" key="1">
    <source>
        <dbReference type="ARBA" id="ARBA00004141"/>
    </source>
</evidence>
<feature type="transmembrane region" description="Helical" evidence="5">
    <location>
        <begin position="21"/>
        <end position="45"/>
    </location>
</feature>
<keyword evidence="2 5" id="KW-0812">Transmembrane</keyword>
<accession>A0A9D1V6L5</accession>
<dbReference type="GO" id="GO:0140359">
    <property type="term" value="F:ABC-type transporter activity"/>
    <property type="evidence" value="ECO:0007669"/>
    <property type="project" value="InterPro"/>
</dbReference>
<dbReference type="Pfam" id="PF12698">
    <property type="entry name" value="ABC2_membrane_3"/>
    <property type="match status" value="1"/>
</dbReference>
<proteinExistence type="predicted"/>
<evidence type="ECO:0000256" key="5">
    <source>
        <dbReference type="SAM" id="Phobius"/>
    </source>
</evidence>
<dbReference type="Proteomes" id="UP000824204">
    <property type="component" value="Unassembled WGS sequence"/>
</dbReference>
<dbReference type="InterPro" id="IPR013525">
    <property type="entry name" value="ABC2_TM"/>
</dbReference>
<evidence type="ECO:0000256" key="3">
    <source>
        <dbReference type="ARBA" id="ARBA00022989"/>
    </source>
</evidence>
<reference evidence="7" key="2">
    <citation type="submission" date="2021-04" db="EMBL/GenBank/DDBJ databases">
        <authorList>
            <person name="Gilroy R."/>
        </authorList>
    </citation>
    <scope>NUCLEOTIDE SEQUENCE</scope>
    <source>
        <strain evidence="7">811</strain>
    </source>
</reference>
<dbReference type="PANTHER" id="PTHR43471">
    <property type="entry name" value="ABC TRANSPORTER PERMEASE"/>
    <property type="match status" value="1"/>
</dbReference>
<organism evidence="7 8">
    <name type="scientific">Candidatus Borkfalkia faecipullorum</name>
    <dbReference type="NCBI Taxonomy" id="2838510"/>
    <lineage>
        <taxon>Bacteria</taxon>
        <taxon>Bacillati</taxon>
        <taxon>Bacillota</taxon>
        <taxon>Clostridia</taxon>
        <taxon>Christensenellales</taxon>
        <taxon>Christensenellaceae</taxon>
        <taxon>Candidatus Borkfalkia</taxon>
    </lineage>
</organism>
<sequence>MKNAFIIMRKEFARFFKDPRLVLGTLILPGLLIFFVYTLLGSVFYEKEPSYTLKIVNPSASFAALFEEQDAYTLEEAEASQVEAIKGEIKEGKTDLLIVFPENFDAILVGGAYAPPGEEGSPNVEVWYDSAQMRSATAYNTVAGLLDTLEDMVSSRFDVNLSGGGDLSTKAEAEASYYAMLLPFLVLTFLFSGCLGIAPESIAGEKERGTIATLLVTPIRRSELVIGKICSLSVLSALSAISSFIGTFLAMPKLMGGNIGDMFAAYTAGDYLALFAVMLSAVLLIVCIISILSAYAKSVKEATAFAMPVMVVVMLLGLSSMIFGTVKNPAAFLIPAYNCVQMMSQIFSRALSPVCLVITLASNAVYIGLLVFALTKMFKSEKCMFNN</sequence>
<comment type="subcellular location">
    <subcellularLocation>
        <location evidence="1">Membrane</location>
        <topology evidence="1">Multi-pass membrane protein</topology>
    </subcellularLocation>
</comment>
<protein>
    <submittedName>
        <fullName evidence="7">ABC transporter permease</fullName>
    </submittedName>
</protein>
<evidence type="ECO:0000313" key="7">
    <source>
        <dbReference type="EMBL" id="HIX07095.1"/>
    </source>
</evidence>
<feature type="transmembrane region" description="Helical" evidence="5">
    <location>
        <begin position="304"/>
        <end position="326"/>
    </location>
</feature>
<feature type="transmembrane region" description="Helical" evidence="5">
    <location>
        <begin position="229"/>
        <end position="251"/>
    </location>
</feature>
<feature type="transmembrane region" description="Helical" evidence="5">
    <location>
        <begin position="346"/>
        <end position="374"/>
    </location>
</feature>
<name>A0A9D1V6L5_9FIRM</name>
<dbReference type="AlphaFoldDB" id="A0A9D1V6L5"/>
<evidence type="ECO:0000259" key="6">
    <source>
        <dbReference type="Pfam" id="PF12698"/>
    </source>
</evidence>
<dbReference type="PANTHER" id="PTHR43471:SF3">
    <property type="entry name" value="ABC TRANSPORTER PERMEASE PROTEIN NATB"/>
    <property type="match status" value="1"/>
</dbReference>
<evidence type="ECO:0000256" key="4">
    <source>
        <dbReference type="ARBA" id="ARBA00023136"/>
    </source>
</evidence>
<evidence type="ECO:0000313" key="8">
    <source>
        <dbReference type="Proteomes" id="UP000824204"/>
    </source>
</evidence>
<dbReference type="GO" id="GO:0016020">
    <property type="term" value="C:membrane"/>
    <property type="evidence" value="ECO:0007669"/>
    <property type="project" value="UniProtKB-SubCell"/>
</dbReference>
<dbReference type="EMBL" id="DXFX01000016">
    <property type="protein sequence ID" value="HIX07095.1"/>
    <property type="molecule type" value="Genomic_DNA"/>
</dbReference>
<keyword evidence="4 5" id="KW-0472">Membrane</keyword>
<feature type="domain" description="ABC-2 type transporter transmembrane" evidence="6">
    <location>
        <begin position="23"/>
        <end position="354"/>
    </location>
</feature>
<feature type="transmembrane region" description="Helical" evidence="5">
    <location>
        <begin position="271"/>
        <end position="292"/>
    </location>
</feature>
<gene>
    <name evidence="7" type="ORF">H9741_01320</name>
</gene>
<comment type="caution">
    <text evidence="7">The sequence shown here is derived from an EMBL/GenBank/DDBJ whole genome shotgun (WGS) entry which is preliminary data.</text>
</comment>